<accession>A0AAW2N5C9</accession>
<comment type="caution">
    <text evidence="1">The sequence shown here is derived from an EMBL/GenBank/DDBJ whole genome shotgun (WGS) entry which is preliminary data.</text>
</comment>
<organism evidence="1">
    <name type="scientific">Sesamum calycinum</name>
    <dbReference type="NCBI Taxonomy" id="2727403"/>
    <lineage>
        <taxon>Eukaryota</taxon>
        <taxon>Viridiplantae</taxon>
        <taxon>Streptophyta</taxon>
        <taxon>Embryophyta</taxon>
        <taxon>Tracheophyta</taxon>
        <taxon>Spermatophyta</taxon>
        <taxon>Magnoliopsida</taxon>
        <taxon>eudicotyledons</taxon>
        <taxon>Gunneridae</taxon>
        <taxon>Pentapetalae</taxon>
        <taxon>asterids</taxon>
        <taxon>lamiids</taxon>
        <taxon>Lamiales</taxon>
        <taxon>Pedaliaceae</taxon>
        <taxon>Sesamum</taxon>
    </lineage>
</organism>
<dbReference type="PANTHER" id="PTHR33116:SF86">
    <property type="entry name" value="REVERSE TRANSCRIPTASE DOMAIN-CONTAINING PROTEIN"/>
    <property type="match status" value="1"/>
</dbReference>
<evidence type="ECO:0008006" key="2">
    <source>
        <dbReference type="Google" id="ProtNLM"/>
    </source>
</evidence>
<reference evidence="1" key="1">
    <citation type="submission" date="2020-06" db="EMBL/GenBank/DDBJ databases">
        <authorList>
            <person name="Li T."/>
            <person name="Hu X."/>
            <person name="Zhang T."/>
            <person name="Song X."/>
            <person name="Zhang H."/>
            <person name="Dai N."/>
            <person name="Sheng W."/>
            <person name="Hou X."/>
            <person name="Wei L."/>
        </authorList>
    </citation>
    <scope>NUCLEOTIDE SEQUENCE</scope>
    <source>
        <strain evidence="1">KEN8</strain>
        <tissue evidence="1">Leaf</tissue>
    </source>
</reference>
<evidence type="ECO:0000313" key="1">
    <source>
        <dbReference type="EMBL" id="KAL0337646.1"/>
    </source>
</evidence>
<sequence length="311" mass="36047">MTCFLVPSSVCHEIDSLMSDFVWHKKGVRKIHWLAWDKVCASNEVGGLGLRKMSEFNLAMLAKQLWRVVINPDNLIVHILKQRYFQHCELQEARAVAGCSFTWSSILVSRELIAVGIWWQIGSGWQVKIWQDCWIPRPISFQLITTPNSLSLQATVVELIDGSGNWIVGLIHRIFWQEDVDAILAIPFNMGDQDVLRWHFEKHSHYSVHSGYKVLRLGLIYRAAASSLETWIREIHRSLDRANFGRALLICWFLWWTRNKLIFESVEVSAEEVIGRVWRMEASFLLFQKNARELEKTRQAHHGILLSALDG</sequence>
<dbReference type="PANTHER" id="PTHR33116">
    <property type="entry name" value="REVERSE TRANSCRIPTASE ZINC-BINDING DOMAIN-CONTAINING PROTEIN-RELATED-RELATED"/>
    <property type="match status" value="1"/>
</dbReference>
<dbReference type="AlphaFoldDB" id="A0AAW2N5C9"/>
<reference evidence="1" key="2">
    <citation type="journal article" date="2024" name="Plant">
        <title>Genomic evolution and insights into agronomic trait innovations of Sesamum species.</title>
        <authorList>
            <person name="Miao H."/>
            <person name="Wang L."/>
            <person name="Qu L."/>
            <person name="Liu H."/>
            <person name="Sun Y."/>
            <person name="Le M."/>
            <person name="Wang Q."/>
            <person name="Wei S."/>
            <person name="Zheng Y."/>
            <person name="Lin W."/>
            <person name="Duan Y."/>
            <person name="Cao H."/>
            <person name="Xiong S."/>
            <person name="Wang X."/>
            <person name="Wei L."/>
            <person name="Li C."/>
            <person name="Ma Q."/>
            <person name="Ju M."/>
            <person name="Zhao R."/>
            <person name="Li G."/>
            <person name="Mu C."/>
            <person name="Tian Q."/>
            <person name="Mei H."/>
            <person name="Zhang T."/>
            <person name="Gao T."/>
            <person name="Zhang H."/>
        </authorList>
    </citation>
    <scope>NUCLEOTIDE SEQUENCE</scope>
    <source>
        <strain evidence="1">KEN8</strain>
    </source>
</reference>
<proteinExistence type="predicted"/>
<name>A0AAW2N5C9_9LAMI</name>
<dbReference type="EMBL" id="JACGWM010000012">
    <property type="protein sequence ID" value="KAL0337646.1"/>
    <property type="molecule type" value="Genomic_DNA"/>
</dbReference>
<protein>
    <recommendedName>
        <fullName evidence="2">Reverse transcriptase zinc-binding domain-containing protein</fullName>
    </recommendedName>
</protein>
<gene>
    <name evidence="1" type="ORF">Scaly_2039700</name>
</gene>